<reference evidence="2" key="1">
    <citation type="submission" date="2016-11" db="EMBL/GenBank/DDBJ databases">
        <authorList>
            <person name="Varghese N."/>
            <person name="Submissions S."/>
        </authorList>
    </citation>
    <scope>NUCLEOTIDE SEQUENCE [LARGE SCALE GENOMIC DNA]</scope>
    <source>
        <strain evidence="2">DSM 19055</strain>
    </source>
</reference>
<proteinExistence type="predicted"/>
<protein>
    <submittedName>
        <fullName evidence="1">Predicted ester cyclase</fullName>
    </submittedName>
</protein>
<dbReference type="eggNOG" id="COG5485">
    <property type="taxonomic scope" value="Bacteria"/>
</dbReference>
<dbReference type="RefSeq" id="WP_175547513.1">
    <property type="nucleotide sequence ID" value="NZ_FQWT01000007.1"/>
</dbReference>
<dbReference type="Gene3D" id="3.10.450.50">
    <property type="match status" value="1"/>
</dbReference>
<keyword evidence="2" id="KW-1185">Reference proteome</keyword>
<name>A0A1M5VVH4_9FLAO</name>
<dbReference type="InterPro" id="IPR032710">
    <property type="entry name" value="NTF2-like_dom_sf"/>
</dbReference>
<dbReference type="SUPFAM" id="SSF54427">
    <property type="entry name" value="NTF2-like"/>
    <property type="match status" value="1"/>
</dbReference>
<dbReference type="PANTHER" id="PTHR38436">
    <property type="entry name" value="POLYKETIDE CYCLASE SNOAL-LIKE DOMAIN"/>
    <property type="match status" value="1"/>
</dbReference>
<dbReference type="SUPFAM" id="SSF54909">
    <property type="entry name" value="Dimeric alpha+beta barrel"/>
    <property type="match status" value="1"/>
</dbReference>
<dbReference type="Proteomes" id="UP000184047">
    <property type="component" value="Unassembled WGS sequence"/>
</dbReference>
<dbReference type="Gene3D" id="3.30.70.100">
    <property type="match status" value="1"/>
</dbReference>
<gene>
    <name evidence="1" type="ORF">SAMN05421866_3747</name>
</gene>
<sequence length="245" mass="28257">MNIIRNKEAIRLLYDSILNPKQFEKLPILISDIYTNSVGAKGVAAFKKPIAELATAFPDAQWKIEDIIAEDNKVIVKQIFTGTHQLPFQNIIPTHKTISVNGIATYIFKNEKIVFSEIETDRFSFLQQLEALPIPPKPADPNILFLIDKFFIPKSSVAEFKERMAYNRVFIKNLSGFISDKVLESYDDSGNLTIITVAEWENRKRLNEAKLAVQKEYKRTGFNPKDFYARLNIKMERGQYQTFQE</sequence>
<dbReference type="STRING" id="421058.SAMN05421866_3747"/>
<dbReference type="InterPro" id="IPR011008">
    <property type="entry name" value="Dimeric_a/b-barrel"/>
</dbReference>
<dbReference type="AlphaFoldDB" id="A0A1M5VVH4"/>
<dbReference type="InterPro" id="IPR009959">
    <property type="entry name" value="Cyclase_SnoaL-like"/>
</dbReference>
<accession>A0A1M5VVH4</accession>
<evidence type="ECO:0000313" key="2">
    <source>
        <dbReference type="Proteomes" id="UP000184047"/>
    </source>
</evidence>
<dbReference type="PANTHER" id="PTHR38436:SF1">
    <property type="entry name" value="ESTER CYCLASE"/>
    <property type="match status" value="1"/>
</dbReference>
<dbReference type="GO" id="GO:0030638">
    <property type="term" value="P:polyketide metabolic process"/>
    <property type="evidence" value="ECO:0007669"/>
    <property type="project" value="InterPro"/>
</dbReference>
<organism evidence="1 2">
    <name type="scientific">Chryseobacterium oranimense</name>
    <dbReference type="NCBI Taxonomy" id="421058"/>
    <lineage>
        <taxon>Bacteria</taxon>
        <taxon>Pseudomonadati</taxon>
        <taxon>Bacteroidota</taxon>
        <taxon>Flavobacteriia</taxon>
        <taxon>Flavobacteriales</taxon>
        <taxon>Weeksellaceae</taxon>
        <taxon>Chryseobacterium group</taxon>
        <taxon>Chryseobacterium</taxon>
    </lineage>
</organism>
<evidence type="ECO:0000313" key="1">
    <source>
        <dbReference type="EMBL" id="SHH79198.1"/>
    </source>
</evidence>
<dbReference type="EMBL" id="FQWT01000007">
    <property type="protein sequence ID" value="SHH79198.1"/>
    <property type="molecule type" value="Genomic_DNA"/>
</dbReference>
<dbReference type="Pfam" id="PF07366">
    <property type="entry name" value="SnoaL"/>
    <property type="match status" value="1"/>
</dbReference>